<evidence type="ECO:0000313" key="15">
    <source>
        <dbReference type="Proteomes" id="UP000652761"/>
    </source>
</evidence>
<dbReference type="GO" id="GO:0008843">
    <property type="term" value="F:endochitinase activity"/>
    <property type="evidence" value="ECO:0007669"/>
    <property type="project" value="UniProtKB-EC"/>
</dbReference>
<dbReference type="Pfam" id="PF00704">
    <property type="entry name" value="Glyco_hydro_18"/>
    <property type="match status" value="3"/>
</dbReference>
<comment type="caution">
    <text evidence="14">The sequence shown here is derived from an EMBL/GenBank/DDBJ whole genome shotgun (WGS) entry which is preliminary data.</text>
</comment>
<protein>
    <recommendedName>
        <fullName evidence="4">chitinase</fullName>
        <ecNumber evidence="4">3.2.1.14</ecNumber>
    </recommendedName>
</protein>
<feature type="chain" id="PRO_5033037348" description="chitinase" evidence="12">
    <location>
        <begin position="27"/>
        <end position="942"/>
    </location>
</feature>
<dbReference type="EC" id="3.2.1.14" evidence="4"/>
<evidence type="ECO:0000256" key="9">
    <source>
        <dbReference type="ARBA" id="ARBA00023157"/>
    </source>
</evidence>
<keyword evidence="9" id="KW-1015">Disulfide bond</keyword>
<evidence type="ECO:0000256" key="11">
    <source>
        <dbReference type="ARBA" id="ARBA00023326"/>
    </source>
</evidence>
<proteinExistence type="inferred from homology"/>
<dbReference type="GO" id="GO:0006032">
    <property type="term" value="P:chitin catabolic process"/>
    <property type="evidence" value="ECO:0007669"/>
    <property type="project" value="UniProtKB-KW"/>
</dbReference>
<organism evidence="14 15">
    <name type="scientific">Colocasia esculenta</name>
    <name type="common">Wild taro</name>
    <name type="synonym">Arum esculentum</name>
    <dbReference type="NCBI Taxonomy" id="4460"/>
    <lineage>
        <taxon>Eukaryota</taxon>
        <taxon>Viridiplantae</taxon>
        <taxon>Streptophyta</taxon>
        <taxon>Embryophyta</taxon>
        <taxon>Tracheophyta</taxon>
        <taxon>Spermatophyta</taxon>
        <taxon>Magnoliopsida</taxon>
        <taxon>Liliopsida</taxon>
        <taxon>Araceae</taxon>
        <taxon>Aroideae</taxon>
        <taxon>Colocasieae</taxon>
        <taxon>Colocasia</taxon>
    </lineage>
</organism>
<evidence type="ECO:0000256" key="6">
    <source>
        <dbReference type="ARBA" id="ARBA00022729"/>
    </source>
</evidence>
<keyword evidence="7" id="KW-0378">Hydrolase</keyword>
<feature type="domain" description="GH18" evidence="13">
    <location>
        <begin position="335"/>
        <end position="614"/>
    </location>
</feature>
<keyword evidence="6 12" id="KW-0732">Signal</keyword>
<dbReference type="SUPFAM" id="SSF51445">
    <property type="entry name" value="(Trans)glycosidases"/>
    <property type="match status" value="3"/>
</dbReference>
<feature type="signal peptide" evidence="12">
    <location>
        <begin position="1"/>
        <end position="26"/>
    </location>
</feature>
<evidence type="ECO:0000256" key="10">
    <source>
        <dbReference type="ARBA" id="ARBA00023277"/>
    </source>
</evidence>
<reference evidence="14" key="1">
    <citation type="submission" date="2017-07" db="EMBL/GenBank/DDBJ databases">
        <title>Taro Niue Genome Assembly and Annotation.</title>
        <authorList>
            <person name="Atibalentja N."/>
            <person name="Keating K."/>
            <person name="Fields C.J."/>
        </authorList>
    </citation>
    <scope>NUCLEOTIDE SEQUENCE</scope>
    <source>
        <strain evidence="14">Niue_2</strain>
        <tissue evidence="14">Leaf</tissue>
    </source>
</reference>
<evidence type="ECO:0000313" key="14">
    <source>
        <dbReference type="EMBL" id="MQL73822.1"/>
    </source>
</evidence>
<dbReference type="GO" id="GO:0005576">
    <property type="term" value="C:extracellular region"/>
    <property type="evidence" value="ECO:0007669"/>
    <property type="project" value="UniProtKB-SubCell"/>
</dbReference>
<dbReference type="EMBL" id="NMUH01000180">
    <property type="protein sequence ID" value="MQL73822.1"/>
    <property type="molecule type" value="Genomic_DNA"/>
</dbReference>
<keyword evidence="5" id="KW-0964">Secreted</keyword>
<keyword evidence="11" id="KW-0624">Polysaccharide degradation</keyword>
<sequence>MATKYHQTSLFLLLFLGLLLVSTASASTGSIATYWGQNKEEGKLSKACDTGNYDYINVAYLTTFGSGQTPVLDLSDHCNATHGGCSGLGREIKACQKRGVKVLLSLGGETGQHSLNSTDDARRVAEYLYNNFLSGKSPSRPFGNVVLDGVDFSVVGKARKDRMHWEDLARAIANYSWPEKKVYLTAAPQCAFPDKTLKKALGTSLFDIVWIRFYNHASCRYSADGLVPLKLSWERWNAKVQAGQVFIGLPASGEAADSGYVPPGNFTAEVLPYVSSFPKYGGIMLWDRYYDVKNKYSDRINQLSMVTMHNLSSFSLLVLLLLNLILVYTASASAGSIATYWGLNREEGTLVKACDTGNYDYINIAFLATFGSGRTPALDLSGHCSATRGGCSSLGREIKACQKRGVKVLLSLGGSETGQQSLNSTDDAGHVAEYLYNNFLAGKSLSRPFGSAILDGIDFSVVGKANKDRMHWEDLARAVANYSSAERKVYLTAAPQCAFPDKTLKKALGTGLFDIVWVRFYNHASCRYSEADLVPLKLSWERWNAKVQAGQVFIGLPASGKAADSGYVPPANFTAEVLPFISNFPKYGGIMLWDRYYDTMNKYSEQIKCDVKPSQLKPLIHQLTMAAEFPPSSPSRLLFHALLVASLASPSGATIGCIATYWGQNKREGSLAKACATGNYEFINIAFLTTFGSGRTPVLDLSGHCNATRGGCTALANDIAYCQQWGIKILLSLGGDKGNHSLNSTDDAVAVARYLYGSFLGGRTLSPRPFGSAVLDGIDFAVSGKTWWGRLHWDALARALSVYNSAKRKIYLTAAPRCRYPDWTLRSALQTGIFDFVWIRFYNQSKCQYSLPDGPGRLMVAWQTWNADLQVTGVFMGLPAARETAENGYVPPDNFTDEILPFINMFPKYWGVMVWDRYHDKMSKYSYRIKYDVITHQADQNY</sequence>
<evidence type="ECO:0000256" key="5">
    <source>
        <dbReference type="ARBA" id="ARBA00022525"/>
    </source>
</evidence>
<feature type="domain" description="GH18" evidence="13">
    <location>
        <begin position="29"/>
        <end position="303"/>
    </location>
</feature>
<dbReference type="CDD" id="cd02877">
    <property type="entry name" value="GH18_hevamine_XipI_class_III"/>
    <property type="match status" value="3"/>
</dbReference>
<evidence type="ECO:0000259" key="13">
    <source>
        <dbReference type="PROSITE" id="PS51910"/>
    </source>
</evidence>
<evidence type="ECO:0000256" key="2">
    <source>
        <dbReference type="ARBA" id="ARBA00004613"/>
    </source>
</evidence>
<name>A0A843TN01_COLES</name>
<keyword evidence="8" id="KW-0146">Chitin degradation</keyword>
<evidence type="ECO:0000256" key="4">
    <source>
        <dbReference type="ARBA" id="ARBA00012729"/>
    </source>
</evidence>
<dbReference type="PROSITE" id="PS51910">
    <property type="entry name" value="GH18_2"/>
    <property type="match status" value="3"/>
</dbReference>
<dbReference type="PANTHER" id="PTHR45708:SF22">
    <property type="entry name" value="ACIDIC ENDOCHITINASE"/>
    <property type="match status" value="1"/>
</dbReference>
<dbReference type="Gene3D" id="3.20.20.80">
    <property type="entry name" value="Glycosidases"/>
    <property type="match status" value="3"/>
</dbReference>
<dbReference type="AlphaFoldDB" id="A0A843TN01"/>
<dbReference type="OrthoDB" id="6020543at2759"/>
<evidence type="ECO:0000256" key="8">
    <source>
        <dbReference type="ARBA" id="ARBA00023024"/>
    </source>
</evidence>
<evidence type="ECO:0000256" key="3">
    <source>
        <dbReference type="ARBA" id="ARBA00009121"/>
    </source>
</evidence>
<dbReference type="GO" id="GO:0000272">
    <property type="term" value="P:polysaccharide catabolic process"/>
    <property type="evidence" value="ECO:0007669"/>
    <property type="project" value="UniProtKB-KW"/>
</dbReference>
<evidence type="ECO:0000256" key="1">
    <source>
        <dbReference type="ARBA" id="ARBA00000822"/>
    </source>
</evidence>
<feature type="domain" description="GH18" evidence="13">
    <location>
        <begin position="656"/>
        <end position="942"/>
    </location>
</feature>
<gene>
    <name evidence="14" type="ORF">Taro_006143</name>
</gene>
<comment type="catalytic activity">
    <reaction evidence="1">
        <text>Random endo-hydrolysis of N-acetyl-beta-D-glucosaminide (1-&gt;4)-beta-linkages in chitin and chitodextrins.</text>
        <dbReference type="EC" id="3.2.1.14"/>
    </reaction>
</comment>
<dbReference type="InterPro" id="IPR001223">
    <property type="entry name" value="Glyco_hydro18_cat"/>
</dbReference>
<keyword evidence="15" id="KW-1185">Reference proteome</keyword>
<dbReference type="Proteomes" id="UP000652761">
    <property type="component" value="Unassembled WGS sequence"/>
</dbReference>
<keyword evidence="10" id="KW-0119">Carbohydrate metabolism</keyword>
<dbReference type="InterPro" id="IPR045321">
    <property type="entry name" value="Cts1-like"/>
</dbReference>
<comment type="subcellular location">
    <subcellularLocation>
        <location evidence="2">Secreted</location>
    </subcellularLocation>
</comment>
<dbReference type="InterPro" id="IPR050542">
    <property type="entry name" value="Glycosyl_Hydrlase18_Chitinase"/>
</dbReference>
<evidence type="ECO:0000256" key="12">
    <source>
        <dbReference type="SAM" id="SignalP"/>
    </source>
</evidence>
<dbReference type="InterPro" id="IPR017853">
    <property type="entry name" value="GH"/>
</dbReference>
<comment type="similarity">
    <text evidence="3">Belongs to the glycosyl hydrolase 18 family. Chitinase class II subfamily.</text>
</comment>
<dbReference type="FunFam" id="3.20.20.80:FF:000015">
    <property type="entry name" value="Acidic endochitinase SE2"/>
    <property type="match status" value="3"/>
</dbReference>
<dbReference type="PANTHER" id="PTHR45708">
    <property type="entry name" value="ENDOCHITINASE"/>
    <property type="match status" value="1"/>
</dbReference>
<evidence type="ECO:0000256" key="7">
    <source>
        <dbReference type="ARBA" id="ARBA00022801"/>
    </source>
</evidence>
<accession>A0A843TN01</accession>